<dbReference type="Proteomes" id="UP001164305">
    <property type="component" value="Chromosome"/>
</dbReference>
<evidence type="ECO:0000313" key="3">
    <source>
        <dbReference type="Proteomes" id="UP001164305"/>
    </source>
</evidence>
<keyword evidence="1" id="KW-1133">Transmembrane helix</keyword>
<keyword evidence="1" id="KW-0472">Membrane</keyword>
<name>A0ABY6G1D3_9MICO</name>
<dbReference type="Pfam" id="PF11361">
    <property type="entry name" value="DUF3159"/>
    <property type="match status" value="1"/>
</dbReference>
<organism evidence="2 3">
    <name type="scientific">Brachybacterium huguangmaarense</name>
    <dbReference type="NCBI Taxonomy" id="1652028"/>
    <lineage>
        <taxon>Bacteria</taxon>
        <taxon>Bacillati</taxon>
        <taxon>Actinomycetota</taxon>
        <taxon>Actinomycetes</taxon>
        <taxon>Micrococcales</taxon>
        <taxon>Dermabacteraceae</taxon>
        <taxon>Brachybacterium</taxon>
    </lineage>
</organism>
<gene>
    <name evidence="2" type="ORF">BRM3_12810</name>
</gene>
<feature type="transmembrane region" description="Helical" evidence="1">
    <location>
        <begin position="112"/>
        <end position="133"/>
    </location>
</feature>
<feature type="transmembrane region" description="Helical" evidence="1">
    <location>
        <begin position="40"/>
        <end position="57"/>
    </location>
</feature>
<dbReference type="RefSeq" id="WP_263593687.1">
    <property type="nucleotide sequence ID" value="NZ_CP107020.1"/>
</dbReference>
<keyword evidence="3" id="KW-1185">Reference proteome</keyword>
<evidence type="ECO:0000313" key="2">
    <source>
        <dbReference type="EMBL" id="UYG16474.1"/>
    </source>
</evidence>
<evidence type="ECO:0000256" key="1">
    <source>
        <dbReference type="SAM" id="Phobius"/>
    </source>
</evidence>
<reference evidence="2" key="1">
    <citation type="submission" date="2022-10" db="EMBL/GenBank/DDBJ databases">
        <title>Whole-Genome Sequencing of Brachybacterium huguangmaarense BRM-3, Isolated from Betula schmidtii.</title>
        <authorList>
            <person name="Haam D."/>
        </authorList>
    </citation>
    <scope>NUCLEOTIDE SEQUENCE</scope>
    <source>
        <strain evidence="2">BRM-3</strain>
    </source>
</reference>
<dbReference type="EMBL" id="CP107020">
    <property type="protein sequence ID" value="UYG16474.1"/>
    <property type="molecule type" value="Genomic_DNA"/>
</dbReference>
<proteinExistence type="predicted"/>
<feature type="transmembrane region" description="Helical" evidence="1">
    <location>
        <begin position="190"/>
        <end position="212"/>
    </location>
</feature>
<protein>
    <submittedName>
        <fullName evidence="2">DUF3159 domain-containing protein</fullName>
    </submittedName>
</protein>
<feature type="transmembrane region" description="Helical" evidence="1">
    <location>
        <begin position="88"/>
        <end position="106"/>
    </location>
</feature>
<feature type="transmembrane region" description="Helical" evidence="1">
    <location>
        <begin position="166"/>
        <end position="184"/>
    </location>
</feature>
<sequence>MSERPDPVTRAEPEAPATGMGAVLRESEFSAADAVGGWRGVLESVLPTLVFVVLFVTTGDLRIPAIAAIAVCAVAVLARLVQRQNVGSALGGLIGVAIGAVWAMRSGSGSDFYLPGILINAATFVVLVLSILVRRPLVALIAGVFDPRVADWAQDRDAVRTYRRGTWLLAALYGVKGAVQLILWQSGAVAALGIVKLVMGLPLFALVVWVIWLMHRALLHRRGDVTDRR</sequence>
<dbReference type="InterPro" id="IPR016566">
    <property type="entry name" value="UCP010219"/>
</dbReference>
<keyword evidence="1" id="KW-0812">Transmembrane</keyword>
<feature type="transmembrane region" description="Helical" evidence="1">
    <location>
        <begin position="63"/>
        <end position="81"/>
    </location>
</feature>
<accession>A0ABY6G1D3</accession>